<sequence>MLTFVCFQSQSGRFISCLRWTSESKCFPGCSTGVFVGTPFARVCQAVRSILKALQEDWASGEQRRNLLVQHATGSGKSLTMALLVECLQDVHDSQGRGFALVFVLSDRLQLDRQLGDTVDSFRSRVARGAPGPRRRGPLRRAEESRQCLAKALSSAVHAELERCVTVVTTKQKLDRFLLESDSKHRRGWLAPIFKRGRVAVICEECHRAHFHGCATGAAVARLFGDQGRAQPADLVYIGFTGTPSQSALELFGRSESSQTETGETVVGSVHCYHLGEAEAEGVVLDVLANYESVNIEDVSGKCAFILADMQRLAHVYPPDFAAVMKGMVVCRSRSEVLGFVRTLRTATACGAPWVLPGSCGRSQGFHFNRGICGFFSGAVEDLVEEQLNGCSLLEACRTARILVVCNKLETGFDEPRLAVLYLNRCLESNVKVVQVLSRINRPFSGKPFAFIRDFHSQGSLAKASFEAFRRRVVNNSKPKEVRACSEHRLGGLLSARRLKRQALPALLSGKMVFIDEKVASSLLHQVVPSSRYGGKPKSRRKWISWAGSSRLTAQPQQMLEAAFKESMSKAIGFSSQEARMRLVADGEPGAAAVLRGPAQRLQDFWQAVEEHRRSYFEVEPTLRRANKEVPYPVFICSKGRASSGFLEWRAAHCLGPNSAGVCPVVIVVEPQEESTYRLHWPDAILLVLSRPAETAIGYARWVVQKICTSSRCAGRHLQLPFIWMADDLLLSFYRIERLQYGGKRRRILRALPQRGFWEAFVAVQQRQDICEMAVAGFLRDRGASSLVKRDWVIDDSLALQKVVLLNLVQLQSLQVEYCPWLRKSEDLAIAYQVAKEPGGHLLKCHRYTYRARHLARSGAEEVRRLCAEPRGPELPRLLLGGAEQRRRLPVRQKSAVDALVEWLRRYRTAEPVTGAVDAHGDWDDGADAASFQLLREEGSRKQGFMEWLAKLPKALNDS</sequence>
<gene>
    <name evidence="2" type="ORF">CCMP2556_LOCUS36549</name>
</gene>
<name>A0ABP0PEY0_9DINO</name>
<dbReference type="SMART" id="SM00487">
    <property type="entry name" value="DEXDc"/>
    <property type="match status" value="1"/>
</dbReference>
<dbReference type="InterPro" id="IPR040980">
    <property type="entry name" value="SWI2_SNF2"/>
</dbReference>
<dbReference type="PANTHER" id="PTHR42927">
    <property type="entry name" value="HELICASE SUPERFAMILY 1 AND 2 DOMAIN-CONTAINING PROTEIN"/>
    <property type="match status" value="1"/>
</dbReference>
<protein>
    <recommendedName>
        <fullName evidence="1">Helicase ATP-binding domain-containing protein</fullName>
    </recommendedName>
</protein>
<dbReference type="InterPro" id="IPR049100">
    <property type="entry name" value="TAGT"/>
</dbReference>
<evidence type="ECO:0000313" key="2">
    <source>
        <dbReference type="EMBL" id="CAK9074168.1"/>
    </source>
</evidence>
<dbReference type="InterPro" id="IPR027417">
    <property type="entry name" value="P-loop_NTPase"/>
</dbReference>
<dbReference type="Gene3D" id="3.40.50.300">
    <property type="entry name" value="P-loop containing nucleotide triphosphate hydrolases"/>
    <property type="match status" value="2"/>
</dbReference>
<comment type="caution">
    <text evidence="2">The sequence shown here is derived from an EMBL/GenBank/DDBJ whole genome shotgun (WGS) entry which is preliminary data.</text>
</comment>
<dbReference type="Pfam" id="PF18766">
    <property type="entry name" value="SWI2_SNF2"/>
    <property type="match status" value="1"/>
</dbReference>
<dbReference type="Pfam" id="PF22679">
    <property type="entry name" value="T1R_D3-like"/>
    <property type="match status" value="1"/>
</dbReference>
<keyword evidence="3" id="KW-1185">Reference proteome</keyword>
<dbReference type="InterPro" id="IPR014001">
    <property type="entry name" value="Helicase_ATP-bd"/>
</dbReference>
<accession>A0ABP0PEY0</accession>
<dbReference type="EMBL" id="CAXAMN010022984">
    <property type="protein sequence ID" value="CAK9074168.1"/>
    <property type="molecule type" value="Genomic_DNA"/>
</dbReference>
<dbReference type="InterPro" id="IPR055180">
    <property type="entry name" value="HsdR_RecA-like_helicase_dom_2"/>
</dbReference>
<evidence type="ECO:0000259" key="1">
    <source>
        <dbReference type="SMART" id="SM00487"/>
    </source>
</evidence>
<dbReference type="PANTHER" id="PTHR42927:SF1">
    <property type="entry name" value="HELICASE SUPERFAMILY 1 AND 2 DOMAIN-CONTAINING PROTEIN"/>
    <property type="match status" value="1"/>
</dbReference>
<dbReference type="Proteomes" id="UP001642484">
    <property type="component" value="Unassembled WGS sequence"/>
</dbReference>
<organism evidence="2 3">
    <name type="scientific">Durusdinium trenchii</name>
    <dbReference type="NCBI Taxonomy" id="1381693"/>
    <lineage>
        <taxon>Eukaryota</taxon>
        <taxon>Sar</taxon>
        <taxon>Alveolata</taxon>
        <taxon>Dinophyceae</taxon>
        <taxon>Suessiales</taxon>
        <taxon>Symbiodiniaceae</taxon>
        <taxon>Durusdinium</taxon>
    </lineage>
</organism>
<dbReference type="SUPFAM" id="SSF52540">
    <property type="entry name" value="P-loop containing nucleoside triphosphate hydrolases"/>
    <property type="match status" value="2"/>
</dbReference>
<dbReference type="Pfam" id="PF20691">
    <property type="entry name" value="TAGT"/>
    <property type="match status" value="1"/>
</dbReference>
<reference evidence="2 3" key="1">
    <citation type="submission" date="2024-02" db="EMBL/GenBank/DDBJ databases">
        <authorList>
            <person name="Chen Y."/>
            <person name="Shah S."/>
            <person name="Dougan E. K."/>
            <person name="Thang M."/>
            <person name="Chan C."/>
        </authorList>
    </citation>
    <scope>NUCLEOTIDE SEQUENCE [LARGE SCALE GENOMIC DNA]</scope>
</reference>
<feature type="domain" description="Helicase ATP-binding" evidence="1">
    <location>
        <begin position="35"/>
        <end position="276"/>
    </location>
</feature>
<proteinExistence type="predicted"/>
<evidence type="ECO:0000313" key="3">
    <source>
        <dbReference type="Proteomes" id="UP001642484"/>
    </source>
</evidence>